<keyword evidence="2" id="KW-1185">Reference proteome</keyword>
<evidence type="ECO:0000313" key="2">
    <source>
        <dbReference type="Proteomes" id="UP000321080"/>
    </source>
</evidence>
<dbReference type="Proteomes" id="UP000321080">
    <property type="component" value="Unassembled WGS sequence"/>
</dbReference>
<protein>
    <recommendedName>
        <fullName evidence="3">DUF5017 domain-containing protein</fullName>
    </recommendedName>
</protein>
<dbReference type="AlphaFoldDB" id="A0A5C7GHN3"/>
<organism evidence="1 2">
    <name type="scientific">Seonamhaeicola maritimus</name>
    <dbReference type="NCBI Taxonomy" id="2591822"/>
    <lineage>
        <taxon>Bacteria</taxon>
        <taxon>Pseudomonadati</taxon>
        <taxon>Bacteroidota</taxon>
        <taxon>Flavobacteriia</taxon>
        <taxon>Flavobacteriales</taxon>
        <taxon>Flavobacteriaceae</taxon>
    </lineage>
</organism>
<dbReference type="RefSeq" id="WP_147767924.1">
    <property type="nucleotide sequence ID" value="NZ_VRKQ01000010.1"/>
</dbReference>
<reference evidence="1 2" key="1">
    <citation type="submission" date="2019-08" db="EMBL/GenBank/DDBJ databases">
        <title>Seonamhaeicola sediminis sp. nov., isolated from marine sediment.</title>
        <authorList>
            <person name="Cao W.R."/>
        </authorList>
    </citation>
    <scope>NUCLEOTIDE SEQUENCE [LARGE SCALE GENOMIC DNA]</scope>
    <source>
        <strain evidence="1 2">1505</strain>
    </source>
</reference>
<dbReference type="PROSITE" id="PS51257">
    <property type="entry name" value="PROKAR_LIPOPROTEIN"/>
    <property type="match status" value="1"/>
</dbReference>
<evidence type="ECO:0008006" key="3">
    <source>
        <dbReference type="Google" id="ProtNLM"/>
    </source>
</evidence>
<comment type="caution">
    <text evidence="1">The sequence shown here is derived from an EMBL/GenBank/DDBJ whole genome shotgun (WGS) entry which is preliminary data.</text>
</comment>
<proteinExistence type="predicted"/>
<evidence type="ECO:0000313" key="1">
    <source>
        <dbReference type="EMBL" id="TXG36919.1"/>
    </source>
</evidence>
<sequence>MKKFIYLCTILLGTALVGCNPLEDINSEVDAIETPIVGDIEITLSDDDYEDLDLNYGNFNSVDDAKALLPDFLSDKYPVLGKGSSALVTYKRYAKVDTFSENIYELTDADHNDITGSSYGNFDRSYHIYNYLDAAYPSPQEGDFVSLRYRYYSGGESTLTDGFYYSDGDWNKIKGFTEDEYNAMGESFPNFSGHDEADTKIPIALLDVYKYEPKEAGDVVMAMYELYKGGGVTKSYTSNFVFNGTSFEKYNNEAVETLQFGHDGTVWVPDNTIKYTLEPADYALIVSSLSSKYPAATGSMDNYGNFERRPGNAAEWTKPMIAEAAGVVIDNKDPSAENGQKYVVTYDIYNGSSGTEDTAVIKTDGVWVLNE</sequence>
<gene>
    <name evidence="1" type="ORF">FUA22_10115</name>
</gene>
<name>A0A5C7GHN3_9FLAO</name>
<dbReference type="EMBL" id="VRKQ01000010">
    <property type="protein sequence ID" value="TXG36919.1"/>
    <property type="molecule type" value="Genomic_DNA"/>
</dbReference>
<accession>A0A5C7GHN3</accession>
<dbReference type="OrthoDB" id="1013052at2"/>